<reference evidence="2 3" key="1">
    <citation type="submission" date="2020-08" db="EMBL/GenBank/DDBJ databases">
        <title>The Agave Microbiome: Exploring the role of microbial communities in plant adaptations to desert environments.</title>
        <authorList>
            <person name="Partida-Martinez L.P."/>
        </authorList>
    </citation>
    <scope>NUCLEOTIDE SEQUENCE [LARGE SCALE GENOMIC DNA]</scope>
    <source>
        <strain evidence="2 3">AT3.9</strain>
    </source>
</reference>
<feature type="transmembrane region" description="Helical" evidence="1">
    <location>
        <begin position="104"/>
        <end position="122"/>
    </location>
</feature>
<comment type="caution">
    <text evidence="2">The sequence shown here is derived from an EMBL/GenBank/DDBJ whole genome shotgun (WGS) entry which is preliminary data.</text>
</comment>
<name>A0A7W4VPL3_9HYPH</name>
<proteinExistence type="predicted"/>
<evidence type="ECO:0000313" key="3">
    <source>
        <dbReference type="Proteomes" id="UP000532010"/>
    </source>
</evidence>
<sequence>MKDHHLDLGKDPPAIIPLKELENLAWQAADRAAAQVLARAPSKEEVEQIAKTAAVDAAEAAADKAIERFLERIGVNPSEIGTLRKDLDALRSWREIKEAMVKQGFLSMTILFITGMCTLIWFRMSGGK</sequence>
<evidence type="ECO:0000256" key="1">
    <source>
        <dbReference type="SAM" id="Phobius"/>
    </source>
</evidence>
<keyword evidence="1" id="KW-0812">Transmembrane</keyword>
<evidence type="ECO:0000313" key="2">
    <source>
        <dbReference type="EMBL" id="MBB3020625.1"/>
    </source>
</evidence>
<keyword evidence="3" id="KW-1185">Reference proteome</keyword>
<dbReference type="RefSeq" id="WP_183452802.1">
    <property type="nucleotide sequence ID" value="NZ_JACHWB010000005.1"/>
</dbReference>
<organism evidence="2 3">
    <name type="scientific">Microvirga lupini</name>
    <dbReference type="NCBI Taxonomy" id="420324"/>
    <lineage>
        <taxon>Bacteria</taxon>
        <taxon>Pseudomonadati</taxon>
        <taxon>Pseudomonadota</taxon>
        <taxon>Alphaproteobacteria</taxon>
        <taxon>Hyphomicrobiales</taxon>
        <taxon>Methylobacteriaceae</taxon>
        <taxon>Microvirga</taxon>
    </lineage>
</organism>
<dbReference type="EMBL" id="JACHWB010000005">
    <property type="protein sequence ID" value="MBB3020625.1"/>
    <property type="molecule type" value="Genomic_DNA"/>
</dbReference>
<dbReference type="AlphaFoldDB" id="A0A7W4VPL3"/>
<dbReference type="Proteomes" id="UP000532010">
    <property type="component" value="Unassembled WGS sequence"/>
</dbReference>
<protein>
    <submittedName>
        <fullName evidence="2">Uncharacterized protein</fullName>
    </submittedName>
</protein>
<keyword evidence="1" id="KW-1133">Transmembrane helix</keyword>
<accession>A0A7W4VPL3</accession>
<gene>
    <name evidence="2" type="ORF">FHR70_003711</name>
</gene>
<keyword evidence="1" id="KW-0472">Membrane</keyword>